<dbReference type="Proteomes" id="UP000023152">
    <property type="component" value="Unassembled WGS sequence"/>
</dbReference>
<dbReference type="Pfam" id="PF00076">
    <property type="entry name" value="RRM_1"/>
    <property type="match status" value="1"/>
</dbReference>
<dbReference type="SMART" id="SM00360">
    <property type="entry name" value="RRM"/>
    <property type="match status" value="1"/>
</dbReference>
<dbReference type="SUPFAM" id="SSF63570">
    <property type="entry name" value="PABC (PABP) domain"/>
    <property type="match status" value="1"/>
</dbReference>
<feature type="compositionally biased region" description="Polar residues" evidence="4">
    <location>
        <begin position="251"/>
        <end position="279"/>
    </location>
</feature>
<sequence length="751" mass="82999">LCEKDVEMIMNKNTNNVYLRCLPQNFTEKDLTELCSPFGQLTCTRVRENGVAFVRFRQPENAQQAIRELNGKLISGSQRPLLAKLANSFNTILKKQHIANVCKRDPFQPKIGFRARSMDEADDNSSVRMIEDEGMTAVLLEAAKHQMHGQSGHDNNLSDVMTDDMWNTFPGHNRRKEHNYNHNHNHNHSHNHNHVQQRSNFHELIDSNAGMADSAIPTTGTGITSTPGSMGGSNRNGNAFMGRRRGRKNYRLNNSHYANPNNGMERNKSIHSNSNNRSKYPQQHFNNTVNGHPIGNDFHHNISTSLNLGNVGMPNHPHLINNSDLFQSSQTYGMMDPAMYAYQASMGYPYYDFTVGNTTTSDINANTTAVPSTETTSNTPNASYYGSSSVGAPYPYLSNNIQGVPLDLINGSYNMPQPSTGKTTDFASYMQLASNIHMDNPLEEVMDTQRDTLPLQTQASESLTPSNHPLSLDNSSLLFVNQKELTSLKTSQPKLNLMNSQDTFWLLREKDKKTTTDSVLKDSIRSGSQTMTTTSNGTTEPIQSIGVTVPKFGMPNHPLFFSPGGGSEYSSVISTGSTSFANIAPSTLSTNKVPNMAPPNTGNKTQRYLSPGSQQVLDLQTQLPSSPGQVGMHSNNGIALGFNQNGNSIKLFDPMVINQTHANNKNVDDVDRTLTASLETLYISDTNSTVINNIDPKIGDKVFASVFKYYPNNTAKITGQLLKRYNMDACLKMLENASEFKAKIDQIASVT</sequence>
<dbReference type="InterPro" id="IPR036053">
    <property type="entry name" value="PABP-dom"/>
</dbReference>
<evidence type="ECO:0000259" key="5">
    <source>
        <dbReference type="PROSITE" id="PS50102"/>
    </source>
</evidence>
<keyword evidence="7" id="KW-1185">Reference proteome</keyword>
<dbReference type="InterPro" id="IPR012677">
    <property type="entry name" value="Nucleotide-bd_a/b_plait_sf"/>
</dbReference>
<gene>
    <name evidence="6" type="ORF">RFI_22421</name>
</gene>
<dbReference type="InterPro" id="IPR035979">
    <property type="entry name" value="RBD_domain_sf"/>
</dbReference>
<feature type="region of interest" description="Disordered" evidence="4">
    <location>
        <begin position="217"/>
        <end position="279"/>
    </location>
</feature>
<dbReference type="Gene3D" id="1.10.1900.10">
    <property type="entry name" value="c-terminal domain of poly(a) binding protein"/>
    <property type="match status" value="1"/>
</dbReference>
<reference evidence="6 7" key="1">
    <citation type="journal article" date="2013" name="Curr. Biol.">
        <title>The Genome of the Foraminiferan Reticulomyxa filosa.</title>
        <authorList>
            <person name="Glockner G."/>
            <person name="Hulsmann N."/>
            <person name="Schleicher M."/>
            <person name="Noegel A.A."/>
            <person name="Eichinger L."/>
            <person name="Gallinger C."/>
            <person name="Pawlowski J."/>
            <person name="Sierra R."/>
            <person name="Euteneuer U."/>
            <person name="Pillet L."/>
            <person name="Moustafa A."/>
            <person name="Platzer M."/>
            <person name="Groth M."/>
            <person name="Szafranski K."/>
            <person name="Schliwa M."/>
        </authorList>
    </citation>
    <scope>NUCLEOTIDE SEQUENCE [LARGE SCALE GENOMIC DNA]</scope>
</reference>
<keyword evidence="1" id="KW-0677">Repeat</keyword>
<dbReference type="PROSITE" id="PS50102">
    <property type="entry name" value="RRM"/>
    <property type="match status" value="1"/>
</dbReference>
<evidence type="ECO:0000256" key="4">
    <source>
        <dbReference type="SAM" id="MobiDB-lite"/>
    </source>
</evidence>
<evidence type="ECO:0000256" key="3">
    <source>
        <dbReference type="PROSITE-ProRule" id="PRU00176"/>
    </source>
</evidence>
<dbReference type="GO" id="GO:0003723">
    <property type="term" value="F:RNA binding"/>
    <property type="evidence" value="ECO:0007669"/>
    <property type="project" value="UniProtKB-UniRule"/>
</dbReference>
<dbReference type="PANTHER" id="PTHR24012">
    <property type="entry name" value="RNA BINDING PROTEIN"/>
    <property type="match status" value="1"/>
</dbReference>
<evidence type="ECO:0000313" key="7">
    <source>
        <dbReference type="Proteomes" id="UP000023152"/>
    </source>
</evidence>
<dbReference type="EMBL" id="ASPP01019627">
    <property type="protein sequence ID" value="ETO14947.1"/>
    <property type="molecule type" value="Genomic_DNA"/>
</dbReference>
<evidence type="ECO:0000313" key="6">
    <source>
        <dbReference type="EMBL" id="ETO14947.1"/>
    </source>
</evidence>
<dbReference type="SUPFAM" id="SSF54928">
    <property type="entry name" value="RNA-binding domain, RBD"/>
    <property type="match status" value="1"/>
</dbReference>
<dbReference type="AlphaFoldDB" id="X6MNF8"/>
<feature type="compositionally biased region" description="Low complexity" evidence="4">
    <location>
        <begin position="217"/>
        <end position="228"/>
    </location>
</feature>
<feature type="non-terminal residue" evidence="6">
    <location>
        <position position="1"/>
    </location>
</feature>
<dbReference type="InterPro" id="IPR000504">
    <property type="entry name" value="RRM_dom"/>
</dbReference>
<dbReference type="Gene3D" id="3.30.70.330">
    <property type="match status" value="1"/>
</dbReference>
<feature type="domain" description="RRM" evidence="5">
    <location>
        <begin position="15"/>
        <end position="88"/>
    </location>
</feature>
<name>X6MNF8_RETFI</name>
<keyword evidence="2 3" id="KW-0694">RNA-binding</keyword>
<proteinExistence type="predicted"/>
<evidence type="ECO:0000256" key="1">
    <source>
        <dbReference type="ARBA" id="ARBA00022737"/>
    </source>
</evidence>
<organism evidence="6 7">
    <name type="scientific">Reticulomyxa filosa</name>
    <dbReference type="NCBI Taxonomy" id="46433"/>
    <lineage>
        <taxon>Eukaryota</taxon>
        <taxon>Sar</taxon>
        <taxon>Rhizaria</taxon>
        <taxon>Retaria</taxon>
        <taxon>Foraminifera</taxon>
        <taxon>Monothalamids</taxon>
        <taxon>Reticulomyxidae</taxon>
        <taxon>Reticulomyxa</taxon>
    </lineage>
</organism>
<comment type="caution">
    <text evidence="6">The sequence shown here is derived from an EMBL/GenBank/DDBJ whole genome shotgun (WGS) entry which is preliminary data.</text>
</comment>
<dbReference type="OrthoDB" id="439808at2759"/>
<protein>
    <recommendedName>
        <fullName evidence="5">RRM domain-containing protein</fullName>
    </recommendedName>
</protein>
<evidence type="ECO:0000256" key="2">
    <source>
        <dbReference type="ARBA" id="ARBA00022884"/>
    </source>
</evidence>
<accession>X6MNF8</accession>